<evidence type="ECO:0000313" key="1">
    <source>
        <dbReference type="EMBL" id="KAK2645189.1"/>
    </source>
</evidence>
<dbReference type="AlphaFoldDB" id="A0AAD9TZK8"/>
<reference evidence="1" key="1">
    <citation type="journal article" date="2023" name="Plant J.">
        <title>Genome sequences and population genomics provide insights into the demographic history, inbreeding, and mutation load of two 'living fossil' tree species of Dipteronia.</title>
        <authorList>
            <person name="Feng Y."/>
            <person name="Comes H.P."/>
            <person name="Chen J."/>
            <person name="Zhu S."/>
            <person name="Lu R."/>
            <person name="Zhang X."/>
            <person name="Li P."/>
            <person name="Qiu J."/>
            <person name="Olsen K.M."/>
            <person name="Qiu Y."/>
        </authorList>
    </citation>
    <scope>NUCLEOTIDE SEQUENCE</scope>
    <source>
        <strain evidence="1">KIB01</strain>
    </source>
</reference>
<protein>
    <submittedName>
        <fullName evidence="1">Uncharacterized protein</fullName>
    </submittedName>
</protein>
<comment type="caution">
    <text evidence="1">The sequence shown here is derived from an EMBL/GenBank/DDBJ whole genome shotgun (WGS) entry which is preliminary data.</text>
</comment>
<gene>
    <name evidence="1" type="ORF">Ddye_020384</name>
</gene>
<dbReference type="Proteomes" id="UP001280121">
    <property type="component" value="Unassembled WGS sequence"/>
</dbReference>
<organism evidence="1 2">
    <name type="scientific">Dipteronia dyeriana</name>
    <dbReference type="NCBI Taxonomy" id="168575"/>
    <lineage>
        <taxon>Eukaryota</taxon>
        <taxon>Viridiplantae</taxon>
        <taxon>Streptophyta</taxon>
        <taxon>Embryophyta</taxon>
        <taxon>Tracheophyta</taxon>
        <taxon>Spermatophyta</taxon>
        <taxon>Magnoliopsida</taxon>
        <taxon>eudicotyledons</taxon>
        <taxon>Gunneridae</taxon>
        <taxon>Pentapetalae</taxon>
        <taxon>rosids</taxon>
        <taxon>malvids</taxon>
        <taxon>Sapindales</taxon>
        <taxon>Sapindaceae</taxon>
        <taxon>Hippocastanoideae</taxon>
        <taxon>Acereae</taxon>
        <taxon>Dipteronia</taxon>
    </lineage>
</organism>
<keyword evidence="2" id="KW-1185">Reference proteome</keyword>
<sequence length="95" mass="11132">MSRTVNRLQKEKLAALVGVRLVDSCERYLWLPCVIGRQRRKLFANLVDRVWDKIQGWESKLFCLWERDPCEGSATINPNICYEFVPGALKLDYQN</sequence>
<name>A0AAD9TZK8_9ROSI</name>
<accession>A0AAD9TZK8</accession>
<evidence type="ECO:0000313" key="2">
    <source>
        <dbReference type="Proteomes" id="UP001280121"/>
    </source>
</evidence>
<proteinExistence type="predicted"/>
<dbReference type="EMBL" id="JANJYI010000006">
    <property type="protein sequence ID" value="KAK2645189.1"/>
    <property type="molecule type" value="Genomic_DNA"/>
</dbReference>